<feature type="region of interest" description="Disordered" evidence="1">
    <location>
        <begin position="1"/>
        <end position="27"/>
    </location>
</feature>
<reference evidence="3" key="1">
    <citation type="journal article" date="2020" name="bioRxiv">
        <title>Chromosome-level reference genome of the European wasp spider Argiope bruennichi: a resource for studies on range expansion and evolutionary adaptation.</title>
        <authorList>
            <person name="Sheffer M.M."/>
            <person name="Hoppe A."/>
            <person name="Krehenwinkel H."/>
            <person name="Uhl G."/>
            <person name="Kuss A.W."/>
            <person name="Jensen L."/>
            <person name="Jensen C."/>
            <person name="Gillespie R.G."/>
            <person name="Hoff K.J."/>
            <person name="Prost S."/>
        </authorList>
    </citation>
    <scope>NUCLEOTIDE SEQUENCE</scope>
</reference>
<feature type="transmembrane region" description="Helical" evidence="2">
    <location>
        <begin position="195"/>
        <end position="217"/>
    </location>
</feature>
<feature type="compositionally biased region" description="Basic and acidic residues" evidence="1">
    <location>
        <begin position="357"/>
        <end position="367"/>
    </location>
</feature>
<feature type="transmembrane region" description="Helical" evidence="2">
    <location>
        <begin position="439"/>
        <end position="459"/>
    </location>
</feature>
<sequence>MTEIVQQSPQLSNSRESNVAFPGISGASNPIQTSGAAELVINVQEATAHYNNDPHGSQLRMFGHQTSMVEREIDKIFTWQSKRLSFIDPTSRQSEASAHSVRQATSAASKYPRFLIKINDIIQNIKESKYYLLMKYILLALPISACYMGARYDCPISEVTPSMLQLIGVFTIFLILFRIATTFTRQLSRSIITMMEYASLGLSWSLVLALCIEMIPFYNLSPDFENTLSRNYCHKTFYYYTFYMNIVAVVIGCVALLLHTPCFKETTEIAYIRMAELAKFAGVLGSYQRIGSFKMPFRMWTVIHGKPGEDFSEVSVTATQETPTTTENIQAISDSNAVANPEDSPVVETLDTPPCIEKGKSGEHDSSTETVVSTSTDDFTTEAETEQFEFIPTDHSNAGLSEETFVFDLVTSIVGLLMSILAIGFGAGNIGHCPADFTLPYIVVIMGLLGFLTISYTLWKISRENFYSLNENERTVISQATWMFFILWVLEETSVPYPEESPVVATLDTPPCIEKETGEHVHSIETIVSNSTDGGSTKAETEPFEFIPTAPNDAGLPEQTSGESQNSEGSVRRRFRSLTDESTNSAVQDVKIKNAFDMKLFLFDLVASIVGLLMSILAIGFGAGNIGHCPADFTLPYIVAIMGLLGFLTVSYTLWKISRENFYSLNENERTVISQATWMFFILWVLELGQFSSLEISSDAAADNYCSRAFYTFTIIMNIFSPLGLFITAALLGLDSNTRASSPTLGDHGWMPFEDF</sequence>
<reference evidence="3" key="2">
    <citation type="submission" date="2020-06" db="EMBL/GenBank/DDBJ databases">
        <authorList>
            <person name="Sheffer M."/>
        </authorList>
    </citation>
    <scope>NUCLEOTIDE SEQUENCE</scope>
</reference>
<accession>A0A8T0FC52</accession>
<feature type="transmembrane region" description="Helical" evidence="2">
    <location>
        <begin position="601"/>
        <end position="623"/>
    </location>
</feature>
<feature type="transmembrane region" description="Helical" evidence="2">
    <location>
        <begin position="130"/>
        <end position="150"/>
    </location>
</feature>
<comment type="caution">
    <text evidence="3">The sequence shown here is derived from an EMBL/GenBank/DDBJ whole genome shotgun (WGS) entry which is preliminary data.</text>
</comment>
<dbReference type="PANTHER" id="PTHR33444">
    <property type="entry name" value="SI:DKEY-19B23.12-RELATED"/>
    <property type="match status" value="1"/>
</dbReference>
<feature type="compositionally biased region" description="Polar residues" evidence="1">
    <location>
        <begin position="1"/>
        <end position="17"/>
    </location>
</feature>
<dbReference type="InterPro" id="IPR040350">
    <property type="entry name" value="TMEM272"/>
</dbReference>
<evidence type="ECO:0000256" key="1">
    <source>
        <dbReference type="SAM" id="MobiDB-lite"/>
    </source>
</evidence>
<keyword evidence="2" id="KW-1133">Transmembrane helix</keyword>
<feature type="transmembrane region" description="Helical" evidence="2">
    <location>
        <begin position="709"/>
        <end position="734"/>
    </location>
</feature>
<evidence type="ECO:0000256" key="2">
    <source>
        <dbReference type="SAM" id="Phobius"/>
    </source>
</evidence>
<proteinExistence type="predicted"/>
<keyword evidence="2" id="KW-0472">Membrane</keyword>
<evidence type="ECO:0000313" key="4">
    <source>
        <dbReference type="Proteomes" id="UP000807504"/>
    </source>
</evidence>
<evidence type="ECO:0000313" key="3">
    <source>
        <dbReference type="EMBL" id="KAF8788854.1"/>
    </source>
</evidence>
<feature type="transmembrane region" description="Helical" evidence="2">
    <location>
        <begin position="237"/>
        <end position="258"/>
    </location>
</feature>
<gene>
    <name evidence="3" type="ORF">HNY73_006851</name>
</gene>
<protein>
    <submittedName>
        <fullName evidence="3">Uncharacterized protein</fullName>
    </submittedName>
</protein>
<feature type="compositionally biased region" description="Low complexity" evidence="1">
    <location>
        <begin position="368"/>
        <end position="378"/>
    </location>
</feature>
<feature type="transmembrane region" description="Helical" evidence="2">
    <location>
        <begin position="162"/>
        <end position="183"/>
    </location>
</feature>
<dbReference type="PANTHER" id="PTHR33444:SF7">
    <property type="entry name" value="TRANSMEMBRANE PROTEIN 272"/>
    <property type="match status" value="1"/>
</dbReference>
<keyword evidence="4" id="KW-1185">Reference proteome</keyword>
<feature type="region of interest" description="Disordered" evidence="1">
    <location>
        <begin position="546"/>
        <end position="577"/>
    </location>
</feature>
<feature type="compositionally biased region" description="Polar residues" evidence="1">
    <location>
        <begin position="558"/>
        <end position="569"/>
    </location>
</feature>
<feature type="transmembrane region" description="Helical" evidence="2">
    <location>
        <begin position="405"/>
        <end position="427"/>
    </location>
</feature>
<dbReference type="AlphaFoldDB" id="A0A8T0FC52"/>
<name>A0A8T0FC52_ARGBR</name>
<feature type="transmembrane region" description="Helical" evidence="2">
    <location>
        <begin position="635"/>
        <end position="655"/>
    </location>
</feature>
<feature type="region of interest" description="Disordered" evidence="1">
    <location>
        <begin position="357"/>
        <end position="378"/>
    </location>
</feature>
<dbReference type="EMBL" id="JABXBU010000012">
    <property type="protein sequence ID" value="KAF8788854.1"/>
    <property type="molecule type" value="Genomic_DNA"/>
</dbReference>
<organism evidence="3 4">
    <name type="scientific">Argiope bruennichi</name>
    <name type="common">Wasp spider</name>
    <name type="synonym">Aranea bruennichi</name>
    <dbReference type="NCBI Taxonomy" id="94029"/>
    <lineage>
        <taxon>Eukaryota</taxon>
        <taxon>Metazoa</taxon>
        <taxon>Ecdysozoa</taxon>
        <taxon>Arthropoda</taxon>
        <taxon>Chelicerata</taxon>
        <taxon>Arachnida</taxon>
        <taxon>Araneae</taxon>
        <taxon>Araneomorphae</taxon>
        <taxon>Entelegynae</taxon>
        <taxon>Araneoidea</taxon>
        <taxon>Araneidae</taxon>
        <taxon>Argiope</taxon>
    </lineage>
</organism>
<keyword evidence="2" id="KW-0812">Transmembrane</keyword>
<dbReference type="Proteomes" id="UP000807504">
    <property type="component" value="Unassembled WGS sequence"/>
</dbReference>